<feature type="transmembrane region" description="Helical" evidence="11">
    <location>
        <begin position="196"/>
        <end position="215"/>
    </location>
</feature>
<keyword evidence="9" id="KW-0625">Polysaccharide transport</keyword>
<dbReference type="AlphaFoldDB" id="A0A248VRH7"/>
<protein>
    <recommendedName>
        <fullName evidence="11">Transport permease protein</fullName>
    </recommendedName>
</protein>
<evidence type="ECO:0000256" key="8">
    <source>
        <dbReference type="ARBA" id="ARBA00022989"/>
    </source>
</evidence>
<dbReference type="PIRSF" id="PIRSF006648">
    <property type="entry name" value="DrrB"/>
    <property type="match status" value="1"/>
</dbReference>
<evidence type="ECO:0000256" key="11">
    <source>
        <dbReference type="RuleBase" id="RU361157"/>
    </source>
</evidence>
<dbReference type="GO" id="GO:0043190">
    <property type="term" value="C:ATP-binding cassette (ABC) transporter complex"/>
    <property type="evidence" value="ECO:0007669"/>
    <property type="project" value="InterPro"/>
</dbReference>
<keyword evidence="4 11" id="KW-1003">Cell membrane</keyword>
<keyword evidence="5" id="KW-0762">Sugar transport</keyword>
<dbReference type="KEGG" id="parb:CJU94_26190"/>
<proteinExistence type="inferred from homology"/>
<evidence type="ECO:0000256" key="9">
    <source>
        <dbReference type="ARBA" id="ARBA00023047"/>
    </source>
</evidence>
<evidence type="ECO:0000256" key="4">
    <source>
        <dbReference type="ARBA" id="ARBA00022475"/>
    </source>
</evidence>
<dbReference type="InterPro" id="IPR047817">
    <property type="entry name" value="ABC2_TM_bact-type"/>
</dbReference>
<dbReference type="InterPro" id="IPR013525">
    <property type="entry name" value="ABC2_TM"/>
</dbReference>
<feature type="transmembrane region" description="Helical" evidence="11">
    <location>
        <begin position="128"/>
        <end position="156"/>
    </location>
</feature>
<dbReference type="GO" id="GO:0140359">
    <property type="term" value="F:ABC-type transporter activity"/>
    <property type="evidence" value="ECO:0007669"/>
    <property type="project" value="InterPro"/>
</dbReference>
<reference evidence="13 14" key="1">
    <citation type="submission" date="2017-08" db="EMBL/GenBank/DDBJ databases">
        <title>Identification and genetic characteristics of simultaneous BTEX- and naphthalene-degrading Paraburkholderia sp. BN5 isolated from petroleum-contaminated soil.</title>
        <authorList>
            <person name="Lee Y."/>
            <person name="Jeon C.O."/>
        </authorList>
    </citation>
    <scope>NUCLEOTIDE SEQUENCE [LARGE SCALE GENOMIC DNA]</scope>
    <source>
        <strain evidence="13 14">BN5</strain>
    </source>
</reference>
<organism evidence="13 14">
    <name type="scientific">Paraburkholderia aromaticivorans</name>
    <dbReference type="NCBI Taxonomy" id="2026199"/>
    <lineage>
        <taxon>Bacteria</taxon>
        <taxon>Pseudomonadati</taxon>
        <taxon>Pseudomonadota</taxon>
        <taxon>Betaproteobacteria</taxon>
        <taxon>Burkholderiales</taxon>
        <taxon>Burkholderiaceae</taxon>
        <taxon>Paraburkholderia</taxon>
    </lineage>
</organism>
<dbReference type="InterPro" id="IPR000412">
    <property type="entry name" value="ABC_2_transport"/>
</dbReference>
<keyword evidence="8 11" id="KW-1133">Transmembrane helix</keyword>
<name>A0A248VRH7_9BURK</name>
<sequence>MSFTYQHDGREESHPRARFSTLFLLPWRQRQLIAALTRREILSRYRGSVMGLTWSIVQPLLMLAMYTVVFGTLLKSRWPGTDNSFQFAVILFVGLILFNFFAECLNRAPAIITANANYVTKVVFPLEILPWIAVASAAFHFLTSFAVWIVFALCVYGKLQWTIVFLPALFIPLAFVALGVGWLFAATGVYVRDLTYVTALLSSMLMFLSPVFYALNTLPPTFRALVLVNPLTFIIEQARAVMIHGDLPDFVGIVIYLLCSIAFAWLCLAWFQKTREGFADVL</sequence>
<evidence type="ECO:0000313" key="13">
    <source>
        <dbReference type="EMBL" id="ASW01648.1"/>
    </source>
</evidence>
<dbReference type="GO" id="GO:0015774">
    <property type="term" value="P:polysaccharide transport"/>
    <property type="evidence" value="ECO:0007669"/>
    <property type="project" value="UniProtKB-KW"/>
</dbReference>
<keyword evidence="14" id="KW-1185">Reference proteome</keyword>
<evidence type="ECO:0000259" key="12">
    <source>
        <dbReference type="PROSITE" id="PS51012"/>
    </source>
</evidence>
<dbReference type="PANTHER" id="PTHR30413">
    <property type="entry name" value="INNER MEMBRANE TRANSPORT PERMEASE"/>
    <property type="match status" value="1"/>
</dbReference>
<dbReference type="PANTHER" id="PTHR30413:SF10">
    <property type="entry name" value="CAPSULE POLYSACCHARIDE EXPORT INNER-MEMBRANE PROTEIN CTRC"/>
    <property type="match status" value="1"/>
</dbReference>
<comment type="subcellular location">
    <subcellularLocation>
        <location evidence="11">Cell inner membrane</location>
        <topology evidence="11">Multi-pass membrane protein</topology>
    </subcellularLocation>
    <subcellularLocation>
        <location evidence="1">Cell membrane</location>
        <topology evidence="1">Multi-pass membrane protein</topology>
    </subcellularLocation>
</comment>
<evidence type="ECO:0000256" key="2">
    <source>
        <dbReference type="ARBA" id="ARBA00007783"/>
    </source>
</evidence>
<dbReference type="PROSITE" id="PS51012">
    <property type="entry name" value="ABC_TM2"/>
    <property type="match status" value="1"/>
</dbReference>
<dbReference type="PRINTS" id="PR00164">
    <property type="entry name" value="ABC2TRNSPORT"/>
</dbReference>
<evidence type="ECO:0000256" key="3">
    <source>
        <dbReference type="ARBA" id="ARBA00022448"/>
    </source>
</evidence>
<comment type="similarity">
    <text evidence="2 11">Belongs to the ABC-2 integral membrane protein family.</text>
</comment>
<feature type="transmembrane region" description="Helical" evidence="11">
    <location>
        <begin position="250"/>
        <end position="271"/>
    </location>
</feature>
<dbReference type="Pfam" id="PF01061">
    <property type="entry name" value="ABC2_membrane"/>
    <property type="match status" value="1"/>
</dbReference>
<feature type="transmembrane region" description="Helical" evidence="11">
    <location>
        <begin position="163"/>
        <end position="184"/>
    </location>
</feature>
<evidence type="ECO:0000256" key="10">
    <source>
        <dbReference type="ARBA" id="ARBA00023136"/>
    </source>
</evidence>
<keyword evidence="3 11" id="KW-0813">Transport</keyword>
<gene>
    <name evidence="13" type="ORF">CJU94_26190</name>
</gene>
<feature type="transmembrane region" description="Helical" evidence="11">
    <location>
        <begin position="52"/>
        <end position="73"/>
    </location>
</feature>
<keyword evidence="10 11" id="KW-0472">Membrane</keyword>
<evidence type="ECO:0000313" key="14">
    <source>
        <dbReference type="Proteomes" id="UP000215158"/>
    </source>
</evidence>
<accession>A0A248VRH7</accession>
<feature type="domain" description="ABC transmembrane type-2" evidence="12">
    <location>
        <begin position="50"/>
        <end position="274"/>
    </location>
</feature>
<evidence type="ECO:0000256" key="7">
    <source>
        <dbReference type="ARBA" id="ARBA00022903"/>
    </source>
</evidence>
<evidence type="ECO:0000256" key="1">
    <source>
        <dbReference type="ARBA" id="ARBA00004651"/>
    </source>
</evidence>
<dbReference type="Proteomes" id="UP000215158">
    <property type="component" value="Chromosome 2"/>
</dbReference>
<feature type="transmembrane region" description="Helical" evidence="11">
    <location>
        <begin position="85"/>
        <end position="102"/>
    </location>
</feature>
<evidence type="ECO:0000256" key="5">
    <source>
        <dbReference type="ARBA" id="ARBA00022597"/>
    </source>
</evidence>
<dbReference type="OrthoDB" id="9786910at2"/>
<dbReference type="EMBL" id="CP022990">
    <property type="protein sequence ID" value="ASW01648.1"/>
    <property type="molecule type" value="Genomic_DNA"/>
</dbReference>
<keyword evidence="7" id="KW-0972">Capsule biogenesis/degradation</keyword>
<evidence type="ECO:0000256" key="6">
    <source>
        <dbReference type="ARBA" id="ARBA00022692"/>
    </source>
</evidence>
<dbReference type="GO" id="GO:0015920">
    <property type="term" value="P:lipopolysaccharide transport"/>
    <property type="evidence" value="ECO:0007669"/>
    <property type="project" value="TreeGrafter"/>
</dbReference>
<keyword evidence="6 11" id="KW-0812">Transmembrane</keyword>